<gene>
    <name evidence="8" type="primary">ccmA</name>
    <name evidence="8" type="ORF">A1OE_563</name>
</gene>
<dbReference type="SUPFAM" id="SSF52540">
    <property type="entry name" value="P-loop containing nucleoside triphosphate hydrolases"/>
    <property type="match status" value="1"/>
</dbReference>
<dbReference type="PANTHER" id="PTHR43499:SF1">
    <property type="entry name" value="ABC TRANSPORTER I FAMILY MEMBER 1"/>
    <property type="match status" value="1"/>
</dbReference>
<feature type="domain" description="ABC transporter" evidence="7">
    <location>
        <begin position="11"/>
        <end position="220"/>
    </location>
</feature>
<dbReference type="KEGG" id="thal:A1OE_563"/>
<name>K7YQB0_9PROT</name>
<dbReference type="InterPro" id="IPR003593">
    <property type="entry name" value="AAA+_ATPase"/>
</dbReference>
<evidence type="ECO:0000256" key="5">
    <source>
        <dbReference type="ARBA" id="ARBA00022967"/>
    </source>
</evidence>
<dbReference type="InterPro" id="IPR003439">
    <property type="entry name" value="ABC_transporter-like_ATP-bd"/>
</dbReference>
<dbReference type="OrthoDB" id="9800654at2"/>
<evidence type="ECO:0000313" key="9">
    <source>
        <dbReference type="Proteomes" id="UP000010077"/>
    </source>
</evidence>
<keyword evidence="1" id="KW-0813">Transport</keyword>
<sequence>MNQVYPTPKSLTAREISISRNGRPIFAKLSMVIFPGQSLRLIGPNGCGKSTILRVLAGLLSPSKGHVYWEDTPINKDLSSHGSRIAYLGHKNAIKLSLTARENAKNLLTASGRYSKASLDRAFKMLELEHLASLPAGLLSAGQRRRVSIARVIASCCPLWLLDEPTVGLDYSATKTLENAISLHLASGGMVIFATHININLGRDDKTLDPRDFACSIKLG</sequence>
<evidence type="ECO:0000313" key="8">
    <source>
        <dbReference type="EMBL" id="AFX98754.1"/>
    </source>
</evidence>
<dbReference type="PROSITE" id="PS50893">
    <property type="entry name" value="ABC_TRANSPORTER_2"/>
    <property type="match status" value="1"/>
</dbReference>
<keyword evidence="4 8" id="KW-0067">ATP-binding</keyword>
<dbReference type="SMART" id="SM00382">
    <property type="entry name" value="AAA"/>
    <property type="match status" value="1"/>
</dbReference>
<keyword evidence="5" id="KW-1278">Translocase</keyword>
<dbReference type="RefSeq" id="WP_015088252.1">
    <property type="nucleotide sequence ID" value="NC_019566.1"/>
</dbReference>
<dbReference type="Proteomes" id="UP000010077">
    <property type="component" value="Chromosome"/>
</dbReference>
<dbReference type="InterPro" id="IPR005895">
    <property type="entry name" value="ABC_transptr_haem_export_CcmA"/>
</dbReference>
<keyword evidence="9" id="KW-1185">Reference proteome</keyword>
<dbReference type="InterPro" id="IPR027417">
    <property type="entry name" value="P-loop_NTPase"/>
</dbReference>
<dbReference type="PROSITE" id="PS00211">
    <property type="entry name" value="ABC_TRANSPORTER_1"/>
    <property type="match status" value="1"/>
</dbReference>
<evidence type="ECO:0000256" key="1">
    <source>
        <dbReference type="ARBA" id="ARBA00022448"/>
    </source>
</evidence>
<dbReference type="GO" id="GO:0005524">
    <property type="term" value="F:ATP binding"/>
    <property type="evidence" value="ECO:0007669"/>
    <property type="project" value="UniProtKB-KW"/>
</dbReference>
<dbReference type="EMBL" id="CP003539">
    <property type="protein sequence ID" value="AFX98754.1"/>
    <property type="molecule type" value="Genomic_DNA"/>
</dbReference>
<dbReference type="GO" id="GO:0016887">
    <property type="term" value="F:ATP hydrolysis activity"/>
    <property type="evidence" value="ECO:0007669"/>
    <property type="project" value="InterPro"/>
</dbReference>
<reference evidence="8 9" key="1">
    <citation type="journal article" date="2012" name="Proc. Natl. Acad. Sci. U.S.A.">
        <title>Genome streamlining and chemical defense in a coral reef symbiosis.</title>
        <authorList>
            <person name="Kwan J.C."/>
            <person name="Donia M.S."/>
            <person name="Han A.W."/>
            <person name="Hirose E."/>
            <person name="Haygood M.G."/>
            <person name="Schmidt E.W."/>
        </authorList>
    </citation>
    <scope>NUCLEOTIDE SEQUENCE [LARGE SCALE GENOMIC DNA]</scope>
    <source>
        <strain evidence="8 9">L2</strain>
    </source>
</reference>
<evidence type="ECO:0000259" key="7">
    <source>
        <dbReference type="PROSITE" id="PS50893"/>
    </source>
</evidence>
<organism evidence="8 9">
    <name type="scientific">Candidatus Endolissoclinum faulkneri L2</name>
    <dbReference type="NCBI Taxonomy" id="1193729"/>
    <lineage>
        <taxon>Bacteria</taxon>
        <taxon>Pseudomonadati</taxon>
        <taxon>Pseudomonadota</taxon>
        <taxon>Alphaproteobacteria</taxon>
        <taxon>Rhodospirillales</taxon>
        <taxon>Rhodospirillaceae</taxon>
        <taxon>Candidatus Endolissoclinum</taxon>
    </lineage>
</organism>
<protein>
    <submittedName>
        <fullName evidence="8">Heme ABC exporter, ATP-binding protein CcmA</fullName>
    </submittedName>
</protein>
<keyword evidence="3" id="KW-0201">Cytochrome c-type biogenesis</keyword>
<dbReference type="GO" id="GO:0017004">
    <property type="term" value="P:cytochrome complex assembly"/>
    <property type="evidence" value="ECO:0007669"/>
    <property type="project" value="UniProtKB-KW"/>
</dbReference>
<dbReference type="AlphaFoldDB" id="K7YQB0"/>
<evidence type="ECO:0000256" key="6">
    <source>
        <dbReference type="ARBA" id="ARBA00023136"/>
    </source>
</evidence>
<proteinExistence type="predicted"/>
<dbReference type="GO" id="GO:0022857">
    <property type="term" value="F:transmembrane transporter activity"/>
    <property type="evidence" value="ECO:0007669"/>
    <property type="project" value="InterPro"/>
</dbReference>
<dbReference type="PANTHER" id="PTHR43499">
    <property type="entry name" value="ABC TRANSPORTER I FAMILY MEMBER 1"/>
    <property type="match status" value="1"/>
</dbReference>
<accession>K7YQB0</accession>
<evidence type="ECO:0000256" key="2">
    <source>
        <dbReference type="ARBA" id="ARBA00022741"/>
    </source>
</evidence>
<evidence type="ECO:0000256" key="4">
    <source>
        <dbReference type="ARBA" id="ARBA00022840"/>
    </source>
</evidence>
<keyword evidence="6" id="KW-0472">Membrane</keyword>
<dbReference type="InterPro" id="IPR017871">
    <property type="entry name" value="ABC_transporter-like_CS"/>
</dbReference>
<evidence type="ECO:0000256" key="3">
    <source>
        <dbReference type="ARBA" id="ARBA00022748"/>
    </source>
</evidence>
<dbReference type="STRING" id="1193729.A1OE_563"/>
<keyword evidence="2" id="KW-0547">Nucleotide-binding</keyword>
<dbReference type="eggNOG" id="COG4133">
    <property type="taxonomic scope" value="Bacteria"/>
</dbReference>
<dbReference type="NCBIfam" id="TIGR01189">
    <property type="entry name" value="ccmA"/>
    <property type="match status" value="1"/>
</dbReference>
<dbReference type="Pfam" id="PF00005">
    <property type="entry name" value="ABC_tran"/>
    <property type="match status" value="1"/>
</dbReference>
<dbReference type="HOGENOM" id="CLU_000604_1_2_5"/>
<dbReference type="Gene3D" id="3.40.50.300">
    <property type="entry name" value="P-loop containing nucleotide triphosphate hydrolases"/>
    <property type="match status" value="1"/>
</dbReference>